<evidence type="ECO:0000313" key="2">
    <source>
        <dbReference type="Proteomes" id="UP000029462"/>
    </source>
</evidence>
<reference evidence="1 2" key="1">
    <citation type="submission" date="2014-09" db="EMBL/GenBank/DDBJ databases">
        <title>Whole genome shotgun sequence of Escherichia vulneris NBRC 102420.</title>
        <authorList>
            <person name="Yoshida Y."/>
            <person name="Hosoyama A."/>
            <person name="Tsuchikane K."/>
            <person name="Ohji S."/>
            <person name="Ichikawa N."/>
            <person name="Kimura A."/>
            <person name="Yamazoe A."/>
            <person name="Ezaki T."/>
            <person name="Fujita N."/>
        </authorList>
    </citation>
    <scope>NUCLEOTIDE SEQUENCE [LARGE SCALE GENOMIC DNA]</scope>
    <source>
        <strain evidence="1 2">NBRC 102420</strain>
    </source>
</reference>
<sequence length="51" mass="6067">MTILLTTELRTPKRCKNTPAAVKNAMMLNYKYVNLTLLINLYKIQRVRKRE</sequence>
<evidence type="ECO:0000313" key="1">
    <source>
        <dbReference type="EMBL" id="GAL57505.1"/>
    </source>
</evidence>
<proteinExistence type="predicted"/>
<name>A0A090UY25_PSEVU</name>
<dbReference type="EMBL" id="BBMZ01000007">
    <property type="protein sequence ID" value="GAL57505.1"/>
    <property type="molecule type" value="Genomic_DNA"/>
</dbReference>
<keyword evidence="2" id="KW-1185">Reference proteome</keyword>
<dbReference type="AlphaFoldDB" id="A0A090UY25"/>
<gene>
    <name evidence="1" type="ORF">EV102420_07_03270</name>
</gene>
<accession>A0A090UY25</accession>
<dbReference type="Proteomes" id="UP000029462">
    <property type="component" value="Unassembled WGS sequence"/>
</dbReference>
<protein>
    <submittedName>
        <fullName evidence="1">Uncharacterized protein</fullName>
    </submittedName>
</protein>
<comment type="caution">
    <text evidence="1">The sequence shown here is derived from an EMBL/GenBank/DDBJ whole genome shotgun (WGS) entry which is preliminary data.</text>
</comment>
<organism evidence="1 2">
    <name type="scientific">Pseudescherichia vulneris NBRC 102420</name>
    <dbReference type="NCBI Taxonomy" id="1115515"/>
    <lineage>
        <taxon>Bacteria</taxon>
        <taxon>Pseudomonadati</taxon>
        <taxon>Pseudomonadota</taxon>
        <taxon>Gammaproteobacteria</taxon>
        <taxon>Enterobacterales</taxon>
        <taxon>Enterobacteriaceae</taxon>
        <taxon>Pseudescherichia</taxon>
    </lineage>
</organism>